<dbReference type="PANTHER" id="PTHR34033:SF1">
    <property type="entry name" value="AP-5 COMPLEX SUBUNIT BETA-1"/>
    <property type="match status" value="1"/>
</dbReference>
<dbReference type="Pfam" id="PF21589">
    <property type="entry name" value="AP5B1_barrel"/>
    <property type="match status" value="1"/>
</dbReference>
<feature type="domain" description="AP5B1 C-terminal" evidence="4">
    <location>
        <begin position="816"/>
        <end position="913"/>
    </location>
</feature>
<organism evidence="5 6">
    <name type="scientific">Potamilus streckersoni</name>
    <dbReference type="NCBI Taxonomy" id="2493646"/>
    <lineage>
        <taxon>Eukaryota</taxon>
        <taxon>Metazoa</taxon>
        <taxon>Spiralia</taxon>
        <taxon>Lophotrochozoa</taxon>
        <taxon>Mollusca</taxon>
        <taxon>Bivalvia</taxon>
        <taxon>Autobranchia</taxon>
        <taxon>Heteroconchia</taxon>
        <taxon>Palaeoheterodonta</taxon>
        <taxon>Unionida</taxon>
        <taxon>Unionoidea</taxon>
        <taxon>Unionidae</taxon>
        <taxon>Ambleminae</taxon>
        <taxon>Lampsilini</taxon>
        <taxon>Potamilus</taxon>
    </lineage>
</organism>
<reference evidence="5" key="3">
    <citation type="submission" date="2023-05" db="EMBL/GenBank/DDBJ databases">
        <authorList>
            <person name="Smith C.H."/>
        </authorList>
    </citation>
    <scope>NUCLEOTIDE SEQUENCE</scope>
    <source>
        <strain evidence="5">CHS0354</strain>
        <tissue evidence="5">Mantle</tissue>
    </source>
</reference>
<dbReference type="InterPro" id="IPR048981">
    <property type="entry name" value="AP5B1_C"/>
</dbReference>
<evidence type="ECO:0000259" key="4">
    <source>
        <dbReference type="Pfam" id="PF21590"/>
    </source>
</evidence>
<gene>
    <name evidence="5" type="ORF">CHS0354_002772</name>
</gene>
<feature type="compositionally biased region" description="Polar residues" evidence="1">
    <location>
        <begin position="659"/>
        <end position="673"/>
    </location>
</feature>
<accession>A0AAE0VZQ3</accession>
<protein>
    <recommendedName>
        <fullName evidence="7">AP-5 complex subunit beta-1</fullName>
    </recommendedName>
</protein>
<comment type="caution">
    <text evidence="5">The sequence shown here is derived from an EMBL/GenBank/DDBJ whole genome shotgun (WGS) entry which is preliminary data.</text>
</comment>
<feature type="compositionally biased region" description="Basic and acidic residues" evidence="1">
    <location>
        <begin position="679"/>
        <end position="689"/>
    </location>
</feature>
<evidence type="ECO:0000313" key="6">
    <source>
        <dbReference type="Proteomes" id="UP001195483"/>
    </source>
</evidence>
<feature type="domain" description="AP5B1 middle" evidence="2">
    <location>
        <begin position="228"/>
        <end position="598"/>
    </location>
</feature>
<dbReference type="GO" id="GO:0016197">
    <property type="term" value="P:endosomal transport"/>
    <property type="evidence" value="ECO:0007669"/>
    <property type="project" value="InterPro"/>
</dbReference>
<evidence type="ECO:0000259" key="2">
    <source>
        <dbReference type="Pfam" id="PF21588"/>
    </source>
</evidence>
<dbReference type="GO" id="GO:0030119">
    <property type="term" value="C:AP-type membrane coat adaptor complex"/>
    <property type="evidence" value="ECO:0007669"/>
    <property type="project" value="TreeGrafter"/>
</dbReference>
<name>A0AAE0VZQ3_9BIVA</name>
<dbReference type="AlphaFoldDB" id="A0AAE0VZQ3"/>
<reference evidence="5" key="1">
    <citation type="journal article" date="2021" name="Genome Biol. Evol.">
        <title>A High-Quality Reference Genome for a Parasitic Bivalve with Doubly Uniparental Inheritance (Bivalvia: Unionida).</title>
        <authorList>
            <person name="Smith C.H."/>
        </authorList>
    </citation>
    <scope>NUCLEOTIDE SEQUENCE</scope>
    <source>
        <strain evidence="5">CHS0354</strain>
    </source>
</reference>
<dbReference type="EMBL" id="JAEAOA010000222">
    <property type="protein sequence ID" value="KAK3595172.1"/>
    <property type="molecule type" value="Genomic_DNA"/>
</dbReference>
<proteinExistence type="predicted"/>
<feature type="region of interest" description="Disordered" evidence="1">
    <location>
        <begin position="659"/>
        <end position="692"/>
    </location>
</feature>
<evidence type="ECO:0000259" key="3">
    <source>
        <dbReference type="Pfam" id="PF21589"/>
    </source>
</evidence>
<dbReference type="SUPFAM" id="SSF48371">
    <property type="entry name" value="ARM repeat"/>
    <property type="match status" value="1"/>
</dbReference>
<evidence type="ECO:0008006" key="7">
    <source>
        <dbReference type="Google" id="ProtNLM"/>
    </source>
</evidence>
<dbReference type="InterPro" id="IPR038741">
    <property type="entry name" value="AP5B1"/>
</dbReference>
<dbReference type="Pfam" id="PF21590">
    <property type="entry name" value="AP5B1_C"/>
    <property type="match status" value="1"/>
</dbReference>
<dbReference type="InterPro" id="IPR048979">
    <property type="entry name" value="AP5B1_middle"/>
</dbReference>
<reference evidence="5" key="2">
    <citation type="journal article" date="2021" name="Genome Biol. Evol.">
        <title>Developing a high-quality reference genome for a parasitic bivalve with doubly uniparental inheritance (Bivalvia: Unionida).</title>
        <authorList>
            <person name="Smith C.H."/>
        </authorList>
    </citation>
    <scope>NUCLEOTIDE SEQUENCE</scope>
    <source>
        <strain evidence="5">CHS0354</strain>
        <tissue evidence="5">Mantle</tissue>
    </source>
</reference>
<keyword evidence="6" id="KW-1185">Reference proteome</keyword>
<dbReference type="InterPro" id="IPR016024">
    <property type="entry name" value="ARM-type_fold"/>
</dbReference>
<dbReference type="Proteomes" id="UP001195483">
    <property type="component" value="Unassembled WGS sequence"/>
</dbReference>
<dbReference type="GO" id="GO:0005765">
    <property type="term" value="C:lysosomal membrane"/>
    <property type="evidence" value="ECO:0007669"/>
    <property type="project" value="TreeGrafter"/>
</dbReference>
<evidence type="ECO:0000256" key="1">
    <source>
        <dbReference type="SAM" id="MobiDB-lite"/>
    </source>
</evidence>
<dbReference type="Pfam" id="PF21588">
    <property type="entry name" value="AP5B1_middle"/>
    <property type="match status" value="1"/>
</dbReference>
<dbReference type="PANTHER" id="PTHR34033">
    <property type="entry name" value="AP-5 COMPLEX SUBUNIT BETA-1"/>
    <property type="match status" value="1"/>
</dbReference>
<sequence length="924" mass="104988">MSRQTTQSQDQLQASSFELRDSIINGTILKIFQDSYFVFDALKVLYEDDVDSADKIELLIVLEEYGHHGIDSESIDQVITSLLDIFHQLRGAEENQSVCCQAIITATSLLLQMEQLHTEVGKTVVSDLVSVAAMYTSQPETKRLQACACQCLIQIEDFSPGFLISHKAAFLKLVQQERSDIIQDCVLLLAKVMENYVILIDTDTAPTEMVSGRQITKQILHQFSLDPTELRQTVFSVMEMIPLLTTFAVWKVTHSLSRLVQHVPEISPTIFKPMILQHMATIDCTMLHRILQIQREFEGEVLTSPEESQLLDHLTIFVNHPCIVPAIRLLGLQWMQHYKQSPDISSSLPARIKQHNSMKLFPSVFDPVECHLMKVKMNSLLYESKDMDAGVESAVLMGSLGYLHKLVWHTGRGKTAIAFFRALFCIYERHHSSFISKDIQRLIQELISEFPQFIPHALDFIECLRSNTPDSSVYVEILSQFHQQVIIATEEQIAYCYDFYLQALNRAASEKAIFPIPTLKFLHYLCEHASQIADSSWQLGHAVLSVCRNLLICHGTNFLYTEMGDLLYYIMTTYHDVDVQDKAKFYYVLLTGASDYKIKSILADTTYGAHTMHQAISTILMPDTKQDSLAQIRKLDSCMFTWKRSALCPMILPPTGKQGNTTAEKNFNKQGDVQSDENDNSKEDERSDGENGSVENYLKYLEELETKIEAKFAIKLKPDLDFKKVHAVSIHINVSLDFKPVKDIHIPCLDQSEDVNIVVDLIPIKPVPATFTCSATFCCDRKFTFSCDLPSFNISLLEFFLPLPWNCGKNLSKMAFFNSLWNRIVTDTGHGIESVKILPITRTQFNQAAEEKLQQCQINKETDLPETMYGIFLPPKYHLLLKCKVIDMDRIAVSIATDLSTILLHVDKFLESIATCTSDPENKT</sequence>
<feature type="domain" description="AP-5 complex subunit beta-1 beta-barrel" evidence="3">
    <location>
        <begin position="726"/>
        <end position="790"/>
    </location>
</feature>
<evidence type="ECO:0000313" key="5">
    <source>
        <dbReference type="EMBL" id="KAK3595172.1"/>
    </source>
</evidence>
<dbReference type="InterPro" id="IPR048980">
    <property type="entry name" value="AP5B1_barrel"/>
</dbReference>